<evidence type="ECO:0000313" key="5">
    <source>
        <dbReference type="Proteomes" id="UP001259832"/>
    </source>
</evidence>
<dbReference type="Gene3D" id="3.30.1520.10">
    <property type="entry name" value="Phox-like domain"/>
    <property type="match status" value="1"/>
</dbReference>
<dbReference type="EMBL" id="JASMQC010000040">
    <property type="protein sequence ID" value="KAK1930239.1"/>
    <property type="molecule type" value="Genomic_DNA"/>
</dbReference>
<feature type="domain" description="RING-type" evidence="3">
    <location>
        <begin position="262"/>
        <end position="302"/>
    </location>
</feature>
<dbReference type="SMART" id="SM00184">
    <property type="entry name" value="RING"/>
    <property type="match status" value="1"/>
</dbReference>
<dbReference type="GO" id="GO:0035091">
    <property type="term" value="F:phosphatidylinositol binding"/>
    <property type="evidence" value="ECO:0007669"/>
    <property type="project" value="InterPro"/>
</dbReference>
<name>A0AAD9G1B9_9STRA</name>
<comment type="caution">
    <text evidence="4">The sequence shown here is derived from an EMBL/GenBank/DDBJ whole genome shotgun (WGS) entry which is preliminary data.</text>
</comment>
<gene>
    <name evidence="4" type="ORF">P3T76_014199</name>
</gene>
<keyword evidence="1" id="KW-0862">Zinc</keyword>
<dbReference type="InterPro" id="IPR036871">
    <property type="entry name" value="PX_dom_sf"/>
</dbReference>
<dbReference type="Pfam" id="PF13639">
    <property type="entry name" value="zf-RING_2"/>
    <property type="match status" value="1"/>
</dbReference>
<evidence type="ECO:0000256" key="1">
    <source>
        <dbReference type="PROSITE-ProRule" id="PRU00175"/>
    </source>
</evidence>
<feature type="region of interest" description="Disordered" evidence="2">
    <location>
        <begin position="1"/>
        <end position="51"/>
    </location>
</feature>
<evidence type="ECO:0000313" key="4">
    <source>
        <dbReference type="EMBL" id="KAK1930239.1"/>
    </source>
</evidence>
<dbReference type="GO" id="GO:0008270">
    <property type="term" value="F:zinc ion binding"/>
    <property type="evidence" value="ECO:0007669"/>
    <property type="project" value="UniProtKB-KW"/>
</dbReference>
<dbReference type="InterPro" id="IPR013083">
    <property type="entry name" value="Znf_RING/FYVE/PHD"/>
</dbReference>
<evidence type="ECO:0000259" key="3">
    <source>
        <dbReference type="PROSITE" id="PS50089"/>
    </source>
</evidence>
<dbReference type="SUPFAM" id="SSF64268">
    <property type="entry name" value="PX domain"/>
    <property type="match status" value="1"/>
</dbReference>
<sequence>MLSPQPSRMISAGSSMSMSSRRRRRRRATLAGPPGTPVKSPTASPTSNRPPTIAYLDQFELSVTATKIKLDHGKDIRYELVVTPTVDSSQVWTVTRSFKELQEFQQKMLEVMQLGHLCHAQCPYLYSSIKGRFPKECYVCSTSSYVTGKRRHAIEECFTTLLEALRNRENYSSCSILPGAVAQELITFLNEDLPIDHEFRWENFVSFSKTPSSSSTWYSMDGSSRSISTPTGGLSRCWQSSSDNNIASVRSLGSNNSMLDMCGLCTSDDSTTEALTTLSCGHRFHDECIVAKLNEALACPTCGHKLS</sequence>
<dbReference type="AlphaFoldDB" id="A0AAD9G1B9"/>
<reference evidence="4" key="1">
    <citation type="submission" date="2023-08" db="EMBL/GenBank/DDBJ databases">
        <title>Reference Genome Resource for the Citrus Pathogen Phytophthora citrophthora.</title>
        <authorList>
            <person name="Moller H."/>
            <person name="Coetzee B."/>
            <person name="Rose L.J."/>
            <person name="Van Niekerk J.M."/>
        </authorList>
    </citation>
    <scope>NUCLEOTIDE SEQUENCE</scope>
    <source>
        <strain evidence="4">STE-U-9442</strain>
    </source>
</reference>
<dbReference type="Gene3D" id="3.30.40.10">
    <property type="entry name" value="Zinc/RING finger domain, C3HC4 (zinc finger)"/>
    <property type="match status" value="1"/>
</dbReference>
<keyword evidence="1" id="KW-0479">Metal-binding</keyword>
<dbReference type="PROSITE" id="PS50089">
    <property type="entry name" value="ZF_RING_2"/>
    <property type="match status" value="1"/>
</dbReference>
<dbReference type="SUPFAM" id="SSF57850">
    <property type="entry name" value="RING/U-box"/>
    <property type="match status" value="1"/>
</dbReference>
<dbReference type="Proteomes" id="UP001259832">
    <property type="component" value="Unassembled WGS sequence"/>
</dbReference>
<accession>A0AAD9G1B9</accession>
<keyword evidence="5" id="KW-1185">Reference proteome</keyword>
<feature type="compositionally biased region" description="Low complexity" evidence="2">
    <location>
        <begin position="7"/>
        <end position="19"/>
    </location>
</feature>
<organism evidence="4 5">
    <name type="scientific">Phytophthora citrophthora</name>
    <dbReference type="NCBI Taxonomy" id="4793"/>
    <lineage>
        <taxon>Eukaryota</taxon>
        <taxon>Sar</taxon>
        <taxon>Stramenopiles</taxon>
        <taxon>Oomycota</taxon>
        <taxon>Peronosporomycetes</taxon>
        <taxon>Peronosporales</taxon>
        <taxon>Peronosporaceae</taxon>
        <taxon>Phytophthora</taxon>
    </lineage>
</organism>
<protein>
    <recommendedName>
        <fullName evidence="3">RING-type domain-containing protein</fullName>
    </recommendedName>
</protein>
<keyword evidence="1" id="KW-0863">Zinc-finger</keyword>
<proteinExistence type="predicted"/>
<evidence type="ECO:0000256" key="2">
    <source>
        <dbReference type="SAM" id="MobiDB-lite"/>
    </source>
</evidence>
<dbReference type="InterPro" id="IPR001841">
    <property type="entry name" value="Znf_RING"/>
</dbReference>
<feature type="compositionally biased region" description="Polar residues" evidence="2">
    <location>
        <begin position="39"/>
        <end position="50"/>
    </location>
</feature>